<dbReference type="Gene3D" id="1.20.58.1000">
    <property type="entry name" value="Metal-sensitive repressor, helix protomer"/>
    <property type="match status" value="1"/>
</dbReference>
<dbReference type="CDD" id="cd10153">
    <property type="entry name" value="RcnR-FrmR-like_DUF156"/>
    <property type="match status" value="1"/>
</dbReference>
<comment type="similarity">
    <text evidence="1">Belongs to the FrmR/RcnR family.</text>
</comment>
<keyword evidence="3" id="KW-1185">Reference proteome</keyword>
<comment type="caution">
    <text evidence="2">The sequence shown here is derived from an EMBL/GenBank/DDBJ whole genome shotgun (WGS) entry which is preliminary data.</text>
</comment>
<gene>
    <name evidence="2" type="ORF">DFR29_10451</name>
</gene>
<dbReference type="PANTHER" id="PTHR33677">
    <property type="entry name" value="TRANSCRIPTIONAL REPRESSOR FRMR-RELATED"/>
    <property type="match status" value="1"/>
</dbReference>
<dbReference type="InterPro" id="IPR003735">
    <property type="entry name" value="Metal_Tscrpt_repr"/>
</dbReference>
<evidence type="ECO:0000313" key="2">
    <source>
        <dbReference type="EMBL" id="TDR45623.1"/>
    </source>
</evidence>
<dbReference type="Proteomes" id="UP000295293">
    <property type="component" value="Unassembled WGS sequence"/>
</dbReference>
<dbReference type="InterPro" id="IPR038390">
    <property type="entry name" value="Metal_Tscrpt_repr_sf"/>
</dbReference>
<dbReference type="GO" id="GO:0045892">
    <property type="term" value="P:negative regulation of DNA-templated transcription"/>
    <property type="evidence" value="ECO:0007669"/>
    <property type="project" value="UniProtKB-ARBA"/>
</dbReference>
<dbReference type="AlphaFoldDB" id="A0A4R6Z227"/>
<evidence type="ECO:0000313" key="3">
    <source>
        <dbReference type="Proteomes" id="UP000295293"/>
    </source>
</evidence>
<dbReference type="RefSeq" id="WP_133817996.1">
    <property type="nucleotide sequence ID" value="NZ_SNZH01000004.1"/>
</dbReference>
<evidence type="ECO:0000256" key="1">
    <source>
        <dbReference type="ARBA" id="ARBA00005260"/>
    </source>
</evidence>
<dbReference type="Pfam" id="PF02583">
    <property type="entry name" value="Trns_repr_metal"/>
    <property type="match status" value="1"/>
</dbReference>
<dbReference type="OrthoDB" id="9806052at2"/>
<reference evidence="2 3" key="1">
    <citation type="submission" date="2019-03" db="EMBL/GenBank/DDBJ databases">
        <title>Genomic Encyclopedia of Type Strains, Phase IV (KMG-IV): sequencing the most valuable type-strain genomes for metagenomic binning, comparative biology and taxonomic classification.</title>
        <authorList>
            <person name="Goeker M."/>
        </authorList>
    </citation>
    <scope>NUCLEOTIDE SEQUENCE [LARGE SCALE GENOMIC DNA]</scope>
    <source>
        <strain evidence="2 3">DSM 21667</strain>
    </source>
</reference>
<dbReference type="PANTHER" id="PTHR33677:SF5">
    <property type="entry name" value="TRANSCRIPTIONAL REPRESSOR FRMR"/>
    <property type="match status" value="1"/>
</dbReference>
<accession>A0A4R6Z227</accession>
<proteinExistence type="inferred from homology"/>
<dbReference type="GO" id="GO:0046872">
    <property type="term" value="F:metal ion binding"/>
    <property type="evidence" value="ECO:0007669"/>
    <property type="project" value="InterPro"/>
</dbReference>
<dbReference type="EMBL" id="SNZH01000004">
    <property type="protein sequence ID" value="TDR45623.1"/>
    <property type="molecule type" value="Genomic_DNA"/>
</dbReference>
<organism evidence="2 3">
    <name type="scientific">Tahibacter aquaticus</name>
    <dbReference type="NCBI Taxonomy" id="520092"/>
    <lineage>
        <taxon>Bacteria</taxon>
        <taxon>Pseudomonadati</taxon>
        <taxon>Pseudomonadota</taxon>
        <taxon>Gammaproteobacteria</taxon>
        <taxon>Lysobacterales</taxon>
        <taxon>Rhodanobacteraceae</taxon>
        <taxon>Tahibacter</taxon>
    </lineage>
</organism>
<protein>
    <submittedName>
        <fullName evidence="2">DNA-binding FrmR family transcriptional regulator</fullName>
    </submittedName>
</protein>
<sequence length="90" mass="9846">MAHVNRDKKKLLSRVRRVAGQVAALEQALQADADCSAVLIQIAAAKGAMHSLMMEVLTGHLAEHVVAERDEAVRIRETATIVELLRGYTK</sequence>
<keyword evidence="2" id="KW-0238">DNA-binding</keyword>
<dbReference type="GO" id="GO:0003677">
    <property type="term" value="F:DNA binding"/>
    <property type="evidence" value="ECO:0007669"/>
    <property type="project" value="UniProtKB-KW"/>
</dbReference>
<name>A0A4R6Z227_9GAMM</name>